<protein>
    <submittedName>
        <fullName evidence="2">Transaldolase</fullName>
        <ecNumber evidence="2">2.2.1.2</ecNumber>
    </submittedName>
</protein>
<dbReference type="Pfam" id="PF00923">
    <property type="entry name" value="TAL_FSA"/>
    <property type="match status" value="1"/>
</dbReference>
<feature type="non-terminal residue" evidence="2">
    <location>
        <position position="100"/>
    </location>
</feature>
<keyword evidence="2" id="KW-0808">Transferase</keyword>
<evidence type="ECO:0000313" key="2">
    <source>
        <dbReference type="EMBL" id="MBC8178232.1"/>
    </source>
</evidence>
<dbReference type="Gene3D" id="3.20.20.70">
    <property type="entry name" value="Aldolase class I"/>
    <property type="match status" value="1"/>
</dbReference>
<comment type="caution">
    <text evidence="2">The sequence shown here is derived from an EMBL/GenBank/DDBJ whole genome shotgun (WGS) entry which is preliminary data.</text>
</comment>
<dbReference type="EMBL" id="JACNJD010000267">
    <property type="protein sequence ID" value="MBC8178232.1"/>
    <property type="molecule type" value="Genomic_DNA"/>
</dbReference>
<proteinExistence type="predicted"/>
<keyword evidence="1" id="KW-0704">Schiff base</keyword>
<sequence>MKKLDELKVKIFADGADKEGMLEMYSRPYIKGFTTNPTLMRKAGVSDYETFARDIIQAIPDRSISFEVFSDDFDEMERQALKIARWGENVYVKIPVTNTR</sequence>
<dbReference type="Proteomes" id="UP000650524">
    <property type="component" value="Unassembled WGS sequence"/>
</dbReference>
<evidence type="ECO:0000256" key="1">
    <source>
        <dbReference type="ARBA" id="ARBA00023270"/>
    </source>
</evidence>
<dbReference type="EC" id="2.2.1.2" evidence="2"/>
<dbReference type="SUPFAM" id="SSF51569">
    <property type="entry name" value="Aldolase"/>
    <property type="match status" value="1"/>
</dbReference>
<dbReference type="InterPro" id="IPR013785">
    <property type="entry name" value="Aldolase_TIM"/>
</dbReference>
<dbReference type="InterPro" id="IPR001585">
    <property type="entry name" value="TAL/FSA"/>
</dbReference>
<organism evidence="2 3">
    <name type="scientific">Candidatus Desulfacyla euxinica</name>
    <dbReference type="NCBI Taxonomy" id="2841693"/>
    <lineage>
        <taxon>Bacteria</taxon>
        <taxon>Deltaproteobacteria</taxon>
        <taxon>Candidatus Desulfacyla</taxon>
    </lineage>
</organism>
<name>A0A8J6MZQ1_9DELT</name>
<accession>A0A8J6MZQ1</accession>
<dbReference type="GO" id="GO:0004801">
    <property type="term" value="F:transaldolase activity"/>
    <property type="evidence" value="ECO:0007669"/>
    <property type="project" value="UniProtKB-EC"/>
</dbReference>
<evidence type="ECO:0000313" key="3">
    <source>
        <dbReference type="Proteomes" id="UP000650524"/>
    </source>
</evidence>
<dbReference type="GO" id="GO:0005975">
    <property type="term" value="P:carbohydrate metabolic process"/>
    <property type="evidence" value="ECO:0007669"/>
    <property type="project" value="InterPro"/>
</dbReference>
<dbReference type="AlphaFoldDB" id="A0A8J6MZQ1"/>
<gene>
    <name evidence="2" type="ORF">H8E19_12580</name>
</gene>
<reference evidence="2 3" key="1">
    <citation type="submission" date="2020-08" db="EMBL/GenBank/DDBJ databases">
        <title>Bridging the membrane lipid divide: bacteria of the FCB group superphylum have the potential to synthesize archaeal ether lipids.</title>
        <authorList>
            <person name="Villanueva L."/>
            <person name="Von Meijenfeldt F.A.B."/>
            <person name="Westbye A.B."/>
            <person name="Yadav S."/>
            <person name="Hopmans E.C."/>
            <person name="Dutilh B.E."/>
            <person name="Sinninghe Damste J.S."/>
        </authorList>
    </citation>
    <scope>NUCLEOTIDE SEQUENCE [LARGE SCALE GENOMIC DNA]</scope>
    <source>
        <strain evidence="2">NIOZ-UU27</strain>
    </source>
</reference>